<comment type="caution">
    <text evidence="8">The sequence shown here is derived from an EMBL/GenBank/DDBJ whole genome shotgun (WGS) entry which is preliminary data.</text>
</comment>
<feature type="region of interest" description="Disordered" evidence="5">
    <location>
        <begin position="1"/>
        <end position="142"/>
    </location>
</feature>
<organism evidence="8 9">
    <name type="scientific">Gordonia terrae</name>
    <dbReference type="NCBI Taxonomy" id="2055"/>
    <lineage>
        <taxon>Bacteria</taxon>
        <taxon>Bacillati</taxon>
        <taxon>Actinomycetota</taxon>
        <taxon>Actinomycetes</taxon>
        <taxon>Mycobacteriales</taxon>
        <taxon>Gordoniaceae</taxon>
        <taxon>Gordonia</taxon>
    </lineage>
</organism>
<evidence type="ECO:0000256" key="6">
    <source>
        <dbReference type="SAM" id="Phobius"/>
    </source>
</evidence>
<dbReference type="InterPro" id="IPR007829">
    <property type="entry name" value="TM2"/>
</dbReference>
<keyword evidence="3 6" id="KW-1133">Transmembrane helix</keyword>
<proteinExistence type="predicted"/>
<evidence type="ECO:0000256" key="1">
    <source>
        <dbReference type="ARBA" id="ARBA00004141"/>
    </source>
</evidence>
<reference evidence="8 9" key="1">
    <citation type="submission" date="2017-12" db="EMBL/GenBank/DDBJ databases">
        <title>Phylogenetic diversity of female urinary microbiome.</title>
        <authorList>
            <person name="Thomas-White K."/>
            <person name="Wolfe A.J."/>
        </authorList>
    </citation>
    <scope>NUCLEOTIDE SEQUENCE [LARGE SCALE GENOMIC DNA]</scope>
    <source>
        <strain evidence="8 9">UMB0777</strain>
    </source>
</reference>
<dbReference type="RefSeq" id="WP_101820552.1">
    <property type="nucleotide sequence ID" value="NZ_PKJC01000009.1"/>
</dbReference>
<evidence type="ECO:0000256" key="3">
    <source>
        <dbReference type="ARBA" id="ARBA00022989"/>
    </source>
</evidence>
<dbReference type="Proteomes" id="UP000234662">
    <property type="component" value="Unassembled WGS sequence"/>
</dbReference>
<dbReference type="AlphaFoldDB" id="A0A2I1R798"/>
<protein>
    <recommendedName>
        <fullName evidence="7">TM2 domain-containing protein</fullName>
    </recommendedName>
</protein>
<dbReference type="STRING" id="2055.BCM27_18595"/>
<keyword evidence="2 6" id="KW-0812">Transmembrane</keyword>
<feature type="transmembrane region" description="Helical" evidence="6">
    <location>
        <begin position="180"/>
        <end position="206"/>
    </location>
</feature>
<evidence type="ECO:0000259" key="7">
    <source>
        <dbReference type="Pfam" id="PF05154"/>
    </source>
</evidence>
<keyword evidence="4 6" id="KW-0472">Membrane</keyword>
<feature type="transmembrane region" description="Helical" evidence="6">
    <location>
        <begin position="149"/>
        <end position="168"/>
    </location>
</feature>
<dbReference type="Pfam" id="PF05154">
    <property type="entry name" value="TM2"/>
    <property type="match status" value="1"/>
</dbReference>
<evidence type="ECO:0000256" key="5">
    <source>
        <dbReference type="SAM" id="MobiDB-lite"/>
    </source>
</evidence>
<evidence type="ECO:0000313" key="9">
    <source>
        <dbReference type="Proteomes" id="UP000234662"/>
    </source>
</evidence>
<evidence type="ECO:0000313" key="8">
    <source>
        <dbReference type="EMBL" id="PKZ64968.1"/>
    </source>
</evidence>
<comment type="subcellular location">
    <subcellularLocation>
        <location evidence="1">Membrane</location>
        <topology evidence="1">Multi-pass membrane protein</topology>
    </subcellularLocation>
</comment>
<accession>A0A2I1R798</accession>
<sequence length="226" mass="23677">MTTPENPGDKPNDPFVKQPPPADPAPSHGTDSTQQPAGPDHGAATSQPGFENPQYGDQQYGGQQYGDQQYGGQQYGAPQQYGGQQYGAPQQYGNQQYGAPQQYGNQQYGAPQGGYPAAPGYGYGGAPDPTAPYGRDPATGEPLSDKSKLVAGLLQIFLGSLGVGRFYIGDNTTGAIQLGLTIIGYITAIFIVGIFIVFGVAVWALIDGIMMLTGNVRDKNGLKLGN</sequence>
<feature type="domain" description="TM2" evidence="7">
    <location>
        <begin position="145"/>
        <end position="195"/>
    </location>
</feature>
<dbReference type="EMBL" id="PKJC01000009">
    <property type="protein sequence ID" value="PKZ64968.1"/>
    <property type="molecule type" value="Genomic_DNA"/>
</dbReference>
<dbReference type="GO" id="GO:0016020">
    <property type="term" value="C:membrane"/>
    <property type="evidence" value="ECO:0007669"/>
    <property type="project" value="UniProtKB-SubCell"/>
</dbReference>
<gene>
    <name evidence="8" type="ORF">CYJ73_13375</name>
</gene>
<feature type="compositionally biased region" description="Low complexity" evidence="5">
    <location>
        <begin position="52"/>
        <end position="134"/>
    </location>
</feature>
<evidence type="ECO:0000256" key="4">
    <source>
        <dbReference type="ARBA" id="ARBA00023136"/>
    </source>
</evidence>
<name>A0A2I1R798_9ACTN</name>
<evidence type="ECO:0000256" key="2">
    <source>
        <dbReference type="ARBA" id="ARBA00022692"/>
    </source>
</evidence>